<sequence>MPPPFPSSIQQARASVSSASVANLVVPVTLCLVTHMRDGGEAEARTPLPPAPPAAGCRNAKESRDVSAHSGPNAVLAEKPQVASAGGGYISREREREKSLPHPALYNPRKALLMNAQALIVNAETTCSLALKTRADADSKSPTGVAASVAKTGVICRVTEGRQRPPSLRSRKNWYETTFSSPLPVPPPLLSPPLLPLPLFYCLSLLPLLYCDSSIPCTASLSPSSLLSLYASLHFSSTDSPLLCFSSIYALSSYFFISRQLPYTHPPSPLPSFIILPLFPFLPISYSPSSSPLSSILYHLLPILYTSFSPPPPLPPTTPSTRGRYCHIPQACPLRPLASLVPLNSLGPLASLASFAFLVPSSSPLTRILTFPLTTALQDSPSRSPFPSPPQHKHEGTRPTEA</sequence>
<gene>
    <name evidence="2" type="ORF">C7M84_021249</name>
</gene>
<organism evidence="2 3">
    <name type="scientific">Penaeus vannamei</name>
    <name type="common">Whiteleg shrimp</name>
    <name type="synonym">Litopenaeus vannamei</name>
    <dbReference type="NCBI Taxonomy" id="6689"/>
    <lineage>
        <taxon>Eukaryota</taxon>
        <taxon>Metazoa</taxon>
        <taxon>Ecdysozoa</taxon>
        <taxon>Arthropoda</taxon>
        <taxon>Crustacea</taxon>
        <taxon>Multicrustacea</taxon>
        <taxon>Malacostraca</taxon>
        <taxon>Eumalacostraca</taxon>
        <taxon>Eucarida</taxon>
        <taxon>Decapoda</taxon>
        <taxon>Dendrobranchiata</taxon>
        <taxon>Penaeoidea</taxon>
        <taxon>Penaeidae</taxon>
        <taxon>Penaeus</taxon>
    </lineage>
</organism>
<protein>
    <submittedName>
        <fullName evidence="2">Uncharacterized protein</fullName>
    </submittedName>
</protein>
<evidence type="ECO:0000313" key="3">
    <source>
        <dbReference type="Proteomes" id="UP000283509"/>
    </source>
</evidence>
<accession>A0A3R7NKY4</accession>
<reference evidence="2 3" key="2">
    <citation type="submission" date="2019-01" db="EMBL/GenBank/DDBJ databases">
        <title>The decoding of complex shrimp genome reveals the adaptation for benthos swimmer, frequently molting mechanism and breeding impact on genome.</title>
        <authorList>
            <person name="Sun Y."/>
            <person name="Gao Y."/>
            <person name="Yu Y."/>
        </authorList>
    </citation>
    <scope>NUCLEOTIDE SEQUENCE [LARGE SCALE GENOMIC DNA]</scope>
    <source>
        <tissue evidence="2">Muscle</tissue>
    </source>
</reference>
<feature type="region of interest" description="Disordered" evidence="1">
    <location>
        <begin position="378"/>
        <end position="402"/>
    </location>
</feature>
<name>A0A3R7NKY4_PENVA</name>
<dbReference type="AlphaFoldDB" id="A0A3R7NKY4"/>
<comment type="caution">
    <text evidence="2">The sequence shown here is derived from an EMBL/GenBank/DDBJ whole genome shotgun (WGS) entry which is preliminary data.</text>
</comment>
<proteinExistence type="predicted"/>
<dbReference type="Proteomes" id="UP000283509">
    <property type="component" value="Unassembled WGS sequence"/>
</dbReference>
<feature type="compositionally biased region" description="Basic and acidic residues" evidence="1">
    <location>
        <begin position="392"/>
        <end position="402"/>
    </location>
</feature>
<reference evidence="2 3" key="1">
    <citation type="submission" date="2018-04" db="EMBL/GenBank/DDBJ databases">
        <authorList>
            <person name="Zhang X."/>
            <person name="Yuan J."/>
            <person name="Li F."/>
            <person name="Xiang J."/>
        </authorList>
    </citation>
    <scope>NUCLEOTIDE SEQUENCE [LARGE SCALE GENOMIC DNA]</scope>
    <source>
        <tissue evidence="2">Muscle</tissue>
    </source>
</reference>
<keyword evidence="3" id="KW-1185">Reference proteome</keyword>
<dbReference type="EMBL" id="QCYY01004418">
    <property type="protein sequence ID" value="ROT61030.1"/>
    <property type="molecule type" value="Genomic_DNA"/>
</dbReference>
<evidence type="ECO:0000313" key="2">
    <source>
        <dbReference type="EMBL" id="ROT61030.1"/>
    </source>
</evidence>
<feature type="region of interest" description="Disordered" evidence="1">
    <location>
        <begin position="41"/>
        <end position="71"/>
    </location>
</feature>
<evidence type="ECO:0000256" key="1">
    <source>
        <dbReference type="SAM" id="MobiDB-lite"/>
    </source>
</evidence>